<comment type="caution">
    <text evidence="3">The sequence shown here is derived from an EMBL/GenBank/DDBJ whole genome shotgun (WGS) entry which is preliminary data.</text>
</comment>
<protein>
    <submittedName>
        <fullName evidence="3">C39 family peptidase</fullName>
    </submittedName>
</protein>
<accession>A0A9D2DBE0</accession>
<dbReference type="EMBL" id="DXCD01000219">
    <property type="protein sequence ID" value="HIZ13926.1"/>
    <property type="molecule type" value="Genomic_DNA"/>
</dbReference>
<dbReference type="InterPro" id="IPR039564">
    <property type="entry name" value="Peptidase_C39-like"/>
</dbReference>
<reference evidence="3" key="2">
    <citation type="submission" date="2021-04" db="EMBL/GenBank/DDBJ databases">
        <authorList>
            <person name="Gilroy R."/>
        </authorList>
    </citation>
    <scope>NUCLEOTIDE SEQUENCE</scope>
    <source>
        <strain evidence="3">ChiGjej1B1-13045</strain>
    </source>
</reference>
<sequence length="251" mass="27252">MPGCASARGMAGAQGMDRTLEQADEMQGQTEDYGAGSNGNDPDEQALIKDFEIVRQMPELPTGCEVTALTMMLNYYGCQADKTVMAEEYLPTAPAEFYEGADGRRYGPDMEAYFVGDPFSSGYICGTEAILSAADAYLSDQGSSLRAEDLTGAAPEELYALVAEATPVLVWITIGMQERAEVQGWYTEDGRWMEWSSNDHGAVLIGYDADTVTIADPLSGLCVYSRKMFEHVFASRGSQCIIISREQSAKA</sequence>
<evidence type="ECO:0000313" key="4">
    <source>
        <dbReference type="Proteomes" id="UP000824017"/>
    </source>
</evidence>
<feature type="region of interest" description="Disordered" evidence="1">
    <location>
        <begin position="25"/>
        <end position="44"/>
    </location>
</feature>
<evidence type="ECO:0000259" key="2">
    <source>
        <dbReference type="Pfam" id="PF13529"/>
    </source>
</evidence>
<dbReference type="PANTHER" id="PTHR37806:SF1">
    <property type="entry name" value="PEPTIDASE C39-LIKE DOMAIN-CONTAINING PROTEIN"/>
    <property type="match status" value="1"/>
</dbReference>
<reference evidence="3" key="1">
    <citation type="journal article" date="2021" name="PeerJ">
        <title>Extensive microbial diversity within the chicken gut microbiome revealed by metagenomics and culture.</title>
        <authorList>
            <person name="Gilroy R."/>
            <person name="Ravi A."/>
            <person name="Getino M."/>
            <person name="Pursley I."/>
            <person name="Horton D.L."/>
            <person name="Alikhan N.F."/>
            <person name="Baker D."/>
            <person name="Gharbi K."/>
            <person name="Hall N."/>
            <person name="Watson M."/>
            <person name="Adriaenssens E.M."/>
            <person name="Foster-Nyarko E."/>
            <person name="Jarju S."/>
            <person name="Secka A."/>
            <person name="Antonio M."/>
            <person name="Oren A."/>
            <person name="Chaudhuri R.R."/>
            <person name="La Ragione R."/>
            <person name="Hildebrand F."/>
            <person name="Pallen M.J."/>
        </authorList>
    </citation>
    <scope>NUCLEOTIDE SEQUENCE</scope>
    <source>
        <strain evidence="3">ChiGjej1B1-13045</strain>
    </source>
</reference>
<evidence type="ECO:0000256" key="1">
    <source>
        <dbReference type="SAM" id="MobiDB-lite"/>
    </source>
</evidence>
<name>A0A9D2DBE0_9FIRM</name>
<dbReference type="Pfam" id="PF13529">
    <property type="entry name" value="Peptidase_C39_2"/>
    <property type="match status" value="1"/>
</dbReference>
<proteinExistence type="predicted"/>
<dbReference type="PANTHER" id="PTHR37806">
    <property type="entry name" value="LMO0724 PROTEIN"/>
    <property type="match status" value="1"/>
</dbReference>
<gene>
    <name evidence="3" type="ORF">H9817_08395</name>
</gene>
<organism evidence="3 4">
    <name type="scientific">Candidatus Mediterraneibacter stercorigallinarum</name>
    <dbReference type="NCBI Taxonomy" id="2838686"/>
    <lineage>
        <taxon>Bacteria</taxon>
        <taxon>Bacillati</taxon>
        <taxon>Bacillota</taxon>
        <taxon>Clostridia</taxon>
        <taxon>Lachnospirales</taxon>
        <taxon>Lachnospiraceae</taxon>
        <taxon>Mediterraneibacter</taxon>
    </lineage>
</organism>
<dbReference type="Proteomes" id="UP000824017">
    <property type="component" value="Unassembled WGS sequence"/>
</dbReference>
<evidence type="ECO:0000313" key="3">
    <source>
        <dbReference type="EMBL" id="HIZ13926.1"/>
    </source>
</evidence>
<dbReference type="AlphaFoldDB" id="A0A9D2DBE0"/>
<feature type="domain" description="Peptidase C39-like" evidence="2">
    <location>
        <begin position="50"/>
        <end position="217"/>
    </location>
</feature>
<dbReference type="Gene3D" id="3.90.70.10">
    <property type="entry name" value="Cysteine proteinases"/>
    <property type="match status" value="1"/>
</dbReference>